<evidence type="ECO:0000313" key="15">
    <source>
        <dbReference type="Proteomes" id="UP001200034"/>
    </source>
</evidence>
<dbReference type="Pfam" id="PF07993">
    <property type="entry name" value="NAD_binding_4"/>
    <property type="match status" value="1"/>
</dbReference>
<dbReference type="GO" id="GO:0080019">
    <property type="term" value="F:alcohol-forming very long-chain fatty acyl-CoA reductase activity"/>
    <property type="evidence" value="ECO:0007669"/>
    <property type="project" value="InterPro"/>
</dbReference>
<comment type="similarity">
    <text evidence="2 11">Belongs to the fatty acyl-CoA reductase family.</text>
</comment>
<name>A0AAD4JR11_9MUSC</name>
<evidence type="ECO:0000256" key="9">
    <source>
        <dbReference type="ARBA" id="ARBA00023136"/>
    </source>
</evidence>
<sequence length="485" mass="55383">MESQIKEFYKNKTIFLTGGSGFLGRVVIEKVLRATDASRIYVMIRSKRGISSQDRIDGWKTDSLFGELLKIKPQALERVVPISGDCEEPDLGISAEDRKLLKNEVQVVIHCAATVNFVEPLHKALDINTRATQLMLQLAKEMSRLEGFVHVSTAFSNCVIKHISERFYPDNLVVDADKVLKMRKESDNTVFDEKTSTLMGKFPNTYTFTKALAEQIIQRESGDLPVCIFRPGSIVATSKEPISGWIDNIYGPIAVLYGSGIGVLRIAPVSDKAFNHIVPVDYCANTIIACVMQTAKESAEHRRLSAPPTIYNYVPHKSNPITNEEFINTFLKYRYNAALEQAIWYPFLHTTSIHWMFKIIAIFYHTIPGYAIDLVLKLRGQKPRLIKLYKKIHKSMDALSYFSTGFWTYDTTNIERLWQSLSAADKEQFEFNIRQLDWDNYFKNALVGLRVYLAHEDPSEESIERGRKHLKRYVCNAVLQCKNIS</sequence>
<comment type="caution">
    <text evidence="14">The sequence shown here is derived from an EMBL/GenBank/DDBJ whole genome shotgun (WGS) entry which is preliminary data.</text>
</comment>
<dbReference type="SUPFAM" id="SSF51735">
    <property type="entry name" value="NAD(P)-binding Rossmann-fold domains"/>
    <property type="match status" value="1"/>
</dbReference>
<keyword evidence="15" id="KW-1185">Reference proteome</keyword>
<organism evidence="14 15">
    <name type="scientific">Drosophila rubida</name>
    <dbReference type="NCBI Taxonomy" id="30044"/>
    <lineage>
        <taxon>Eukaryota</taxon>
        <taxon>Metazoa</taxon>
        <taxon>Ecdysozoa</taxon>
        <taxon>Arthropoda</taxon>
        <taxon>Hexapoda</taxon>
        <taxon>Insecta</taxon>
        <taxon>Pterygota</taxon>
        <taxon>Neoptera</taxon>
        <taxon>Endopterygota</taxon>
        <taxon>Diptera</taxon>
        <taxon>Brachycera</taxon>
        <taxon>Muscomorpha</taxon>
        <taxon>Ephydroidea</taxon>
        <taxon>Drosophilidae</taxon>
        <taxon>Drosophila</taxon>
    </lineage>
</organism>
<evidence type="ECO:0000256" key="7">
    <source>
        <dbReference type="ARBA" id="ARBA00023002"/>
    </source>
</evidence>
<dbReference type="InterPro" id="IPR033640">
    <property type="entry name" value="FAR_C"/>
</dbReference>
<keyword evidence="9" id="KW-0472">Membrane</keyword>
<evidence type="ECO:0000259" key="12">
    <source>
        <dbReference type="Pfam" id="PF03015"/>
    </source>
</evidence>
<gene>
    <name evidence="14" type="ORF">KR093_002711</name>
</gene>
<keyword evidence="8 11" id="KW-0443">Lipid metabolism</keyword>
<evidence type="ECO:0000256" key="8">
    <source>
        <dbReference type="ARBA" id="ARBA00023098"/>
    </source>
</evidence>
<dbReference type="EC" id="1.2.1.84" evidence="11"/>
<feature type="domain" description="Thioester reductase (TE)" evidence="13">
    <location>
        <begin position="16"/>
        <end position="287"/>
    </location>
</feature>
<dbReference type="InterPro" id="IPR036291">
    <property type="entry name" value="NAD(P)-bd_dom_sf"/>
</dbReference>
<evidence type="ECO:0000256" key="11">
    <source>
        <dbReference type="RuleBase" id="RU363097"/>
    </source>
</evidence>
<dbReference type="Pfam" id="PF03015">
    <property type="entry name" value="Sterile"/>
    <property type="match status" value="1"/>
</dbReference>
<dbReference type="EMBL" id="JAJJHW010003889">
    <property type="protein sequence ID" value="KAH8354948.1"/>
    <property type="molecule type" value="Genomic_DNA"/>
</dbReference>
<dbReference type="GO" id="GO:0005777">
    <property type="term" value="C:peroxisome"/>
    <property type="evidence" value="ECO:0007669"/>
    <property type="project" value="TreeGrafter"/>
</dbReference>
<keyword evidence="7 11" id="KW-0560">Oxidoreductase</keyword>
<accession>A0AAD4JR11</accession>
<evidence type="ECO:0000256" key="3">
    <source>
        <dbReference type="ARBA" id="ARBA00022516"/>
    </source>
</evidence>
<dbReference type="CDD" id="cd05236">
    <property type="entry name" value="FAR-N_SDR_e"/>
    <property type="match status" value="1"/>
</dbReference>
<dbReference type="PANTHER" id="PTHR11011">
    <property type="entry name" value="MALE STERILITY PROTEIN 2-RELATED"/>
    <property type="match status" value="1"/>
</dbReference>
<reference evidence="14" key="1">
    <citation type="journal article" date="2021" name="Mol. Ecol. Resour.">
        <title>Phylogenomic analyses of the genus Drosophila reveals genomic signals of climate adaptation.</title>
        <authorList>
            <person name="Li F."/>
            <person name="Rane R.V."/>
            <person name="Luria V."/>
            <person name="Xiong Z."/>
            <person name="Chen J."/>
            <person name="Li Z."/>
            <person name="Catullo R.A."/>
            <person name="Griffin P.C."/>
            <person name="Schiffer M."/>
            <person name="Pearce S."/>
            <person name="Lee S.F."/>
            <person name="McElroy K."/>
            <person name="Stocker A."/>
            <person name="Shirriffs J."/>
            <person name="Cockerell F."/>
            <person name="Coppin C."/>
            <person name="Sgro C.M."/>
            <person name="Karger A."/>
            <person name="Cain J.W."/>
            <person name="Weber J.A."/>
            <person name="Santpere G."/>
            <person name="Kirschner M.W."/>
            <person name="Hoffmann A.A."/>
            <person name="Oakeshott J.G."/>
            <person name="Zhang G."/>
        </authorList>
    </citation>
    <scope>NUCLEOTIDE SEQUENCE</scope>
    <source>
        <strain evidence="14">BGI-SZ-2011g</strain>
    </source>
</reference>
<evidence type="ECO:0000313" key="14">
    <source>
        <dbReference type="EMBL" id="KAH8354948.1"/>
    </source>
</evidence>
<evidence type="ECO:0000256" key="10">
    <source>
        <dbReference type="ARBA" id="ARBA00052530"/>
    </source>
</evidence>
<keyword evidence="6" id="KW-1133">Transmembrane helix</keyword>
<evidence type="ECO:0000256" key="2">
    <source>
        <dbReference type="ARBA" id="ARBA00005928"/>
    </source>
</evidence>
<dbReference type="CDD" id="cd09071">
    <property type="entry name" value="FAR_C"/>
    <property type="match status" value="1"/>
</dbReference>
<dbReference type="GO" id="GO:0102965">
    <property type="term" value="F:alcohol-forming long-chain fatty acyl-CoA reductase activity"/>
    <property type="evidence" value="ECO:0007669"/>
    <property type="project" value="UniProtKB-EC"/>
</dbReference>
<evidence type="ECO:0000256" key="4">
    <source>
        <dbReference type="ARBA" id="ARBA00022692"/>
    </source>
</evidence>
<protein>
    <recommendedName>
        <fullName evidence="11">Fatty acyl-CoA reductase</fullName>
        <ecNumber evidence="11">1.2.1.84</ecNumber>
    </recommendedName>
</protein>
<dbReference type="FunFam" id="3.40.50.720:FF:000143">
    <property type="entry name" value="Fatty acyl-CoA reductase"/>
    <property type="match status" value="1"/>
</dbReference>
<dbReference type="InterPro" id="IPR026055">
    <property type="entry name" value="FAR"/>
</dbReference>
<comment type="function">
    <text evidence="11">Catalyzes the reduction of fatty acyl-CoA to fatty alcohols.</text>
</comment>
<evidence type="ECO:0000256" key="1">
    <source>
        <dbReference type="ARBA" id="ARBA00004141"/>
    </source>
</evidence>
<dbReference type="Proteomes" id="UP001200034">
    <property type="component" value="Unassembled WGS sequence"/>
</dbReference>
<evidence type="ECO:0000256" key="6">
    <source>
        <dbReference type="ARBA" id="ARBA00022989"/>
    </source>
</evidence>
<dbReference type="PANTHER" id="PTHR11011:SF60">
    <property type="entry name" value="FATTY ACYL-COA REDUCTASE-RELATED"/>
    <property type="match status" value="1"/>
</dbReference>
<dbReference type="InterPro" id="IPR013120">
    <property type="entry name" value="FAR_NAD-bd"/>
</dbReference>
<dbReference type="Gene3D" id="3.40.50.720">
    <property type="entry name" value="NAD(P)-binding Rossmann-like Domain"/>
    <property type="match status" value="1"/>
</dbReference>
<evidence type="ECO:0000259" key="13">
    <source>
        <dbReference type="Pfam" id="PF07993"/>
    </source>
</evidence>
<comment type="catalytic activity">
    <reaction evidence="10 11">
        <text>a long-chain fatty acyl-CoA + 2 NADPH + 2 H(+) = a long-chain primary fatty alcohol + 2 NADP(+) + CoA</text>
        <dbReference type="Rhea" id="RHEA:52716"/>
        <dbReference type="ChEBI" id="CHEBI:15378"/>
        <dbReference type="ChEBI" id="CHEBI:57287"/>
        <dbReference type="ChEBI" id="CHEBI:57783"/>
        <dbReference type="ChEBI" id="CHEBI:58349"/>
        <dbReference type="ChEBI" id="CHEBI:77396"/>
        <dbReference type="ChEBI" id="CHEBI:83139"/>
        <dbReference type="EC" id="1.2.1.84"/>
    </reaction>
</comment>
<keyword evidence="5 11" id="KW-0521">NADP</keyword>
<dbReference type="GO" id="GO:0016020">
    <property type="term" value="C:membrane"/>
    <property type="evidence" value="ECO:0007669"/>
    <property type="project" value="UniProtKB-SubCell"/>
</dbReference>
<keyword evidence="4" id="KW-0812">Transmembrane</keyword>
<evidence type="ECO:0000256" key="5">
    <source>
        <dbReference type="ARBA" id="ARBA00022857"/>
    </source>
</evidence>
<dbReference type="GO" id="GO:0035336">
    <property type="term" value="P:long-chain fatty-acyl-CoA metabolic process"/>
    <property type="evidence" value="ECO:0007669"/>
    <property type="project" value="TreeGrafter"/>
</dbReference>
<feature type="domain" description="Fatty acyl-CoA reductase C-terminal" evidence="12">
    <location>
        <begin position="364"/>
        <end position="456"/>
    </location>
</feature>
<keyword evidence="3 11" id="KW-0444">Lipid biosynthesis</keyword>
<dbReference type="AlphaFoldDB" id="A0AAD4JR11"/>
<comment type="subcellular location">
    <subcellularLocation>
        <location evidence="1">Membrane</location>
        <topology evidence="1">Multi-pass membrane protein</topology>
    </subcellularLocation>
</comment>
<proteinExistence type="inferred from homology"/>